<comment type="caution">
    <text evidence="1">The sequence shown here is derived from an EMBL/GenBank/DDBJ whole genome shotgun (WGS) entry which is preliminary data.</text>
</comment>
<evidence type="ECO:0000313" key="1">
    <source>
        <dbReference type="EMBL" id="KAJ9086861.1"/>
    </source>
</evidence>
<protein>
    <submittedName>
        <fullName evidence="1">Uncharacterized protein</fullName>
    </submittedName>
</protein>
<evidence type="ECO:0000313" key="2">
    <source>
        <dbReference type="Proteomes" id="UP001165960"/>
    </source>
</evidence>
<organism evidence="1 2">
    <name type="scientific">Entomophthora muscae</name>
    <dbReference type="NCBI Taxonomy" id="34485"/>
    <lineage>
        <taxon>Eukaryota</taxon>
        <taxon>Fungi</taxon>
        <taxon>Fungi incertae sedis</taxon>
        <taxon>Zoopagomycota</taxon>
        <taxon>Entomophthoromycotina</taxon>
        <taxon>Entomophthoromycetes</taxon>
        <taxon>Entomophthorales</taxon>
        <taxon>Entomophthoraceae</taxon>
        <taxon>Entomophthora</taxon>
    </lineage>
</organism>
<dbReference type="EMBL" id="QTSX02000604">
    <property type="protein sequence ID" value="KAJ9086861.1"/>
    <property type="molecule type" value="Genomic_DNA"/>
</dbReference>
<gene>
    <name evidence="1" type="ORF">DSO57_1039203</name>
</gene>
<name>A0ACC2UK40_9FUNG</name>
<dbReference type="Proteomes" id="UP001165960">
    <property type="component" value="Unassembled WGS sequence"/>
</dbReference>
<proteinExistence type="predicted"/>
<reference evidence="1" key="1">
    <citation type="submission" date="2022-04" db="EMBL/GenBank/DDBJ databases">
        <title>Genome of the entomopathogenic fungus Entomophthora muscae.</title>
        <authorList>
            <person name="Elya C."/>
            <person name="Lovett B.R."/>
            <person name="Lee E."/>
            <person name="Macias A.M."/>
            <person name="Hajek A.E."/>
            <person name="De Bivort B.L."/>
            <person name="Kasson M.T."/>
            <person name="De Fine Licht H.H."/>
            <person name="Stajich J.E."/>
        </authorList>
    </citation>
    <scope>NUCLEOTIDE SEQUENCE</scope>
    <source>
        <strain evidence="1">Berkeley</strain>
    </source>
</reference>
<keyword evidence="2" id="KW-1185">Reference proteome</keyword>
<sequence length="86" mass="9525">MAPETVFHWTESMRAKSSEAECKSAAVERSEKEAVAESELIFLQKLVNEATVGRSLSSEIHPWGYEQTRARCNSIPLSKIAAVSLD</sequence>
<accession>A0ACC2UK40</accession>